<name>A0A1E3PW04_LIPST</name>
<dbReference type="STRING" id="675824.A0A1E3PW04"/>
<keyword evidence="3" id="KW-1185">Reference proteome</keyword>
<dbReference type="EMBL" id="KV454303">
    <property type="protein sequence ID" value="ODQ69595.1"/>
    <property type="molecule type" value="Genomic_DNA"/>
</dbReference>
<reference evidence="2 3" key="1">
    <citation type="journal article" date="2016" name="Proc. Natl. Acad. Sci. U.S.A.">
        <title>Comparative genomics of biotechnologically important yeasts.</title>
        <authorList>
            <person name="Riley R."/>
            <person name="Haridas S."/>
            <person name="Wolfe K.H."/>
            <person name="Lopes M.R."/>
            <person name="Hittinger C.T."/>
            <person name="Goeker M."/>
            <person name="Salamov A.A."/>
            <person name="Wisecaver J.H."/>
            <person name="Long T.M."/>
            <person name="Calvey C.H."/>
            <person name="Aerts A.L."/>
            <person name="Barry K.W."/>
            <person name="Choi C."/>
            <person name="Clum A."/>
            <person name="Coughlan A.Y."/>
            <person name="Deshpande S."/>
            <person name="Douglass A.P."/>
            <person name="Hanson S.J."/>
            <person name="Klenk H.-P."/>
            <person name="LaButti K.M."/>
            <person name="Lapidus A."/>
            <person name="Lindquist E.A."/>
            <person name="Lipzen A.M."/>
            <person name="Meier-Kolthoff J.P."/>
            <person name="Ohm R.A."/>
            <person name="Otillar R.P."/>
            <person name="Pangilinan J.L."/>
            <person name="Peng Y."/>
            <person name="Rokas A."/>
            <person name="Rosa C.A."/>
            <person name="Scheuner C."/>
            <person name="Sibirny A.A."/>
            <person name="Slot J.C."/>
            <person name="Stielow J.B."/>
            <person name="Sun H."/>
            <person name="Kurtzman C.P."/>
            <person name="Blackwell M."/>
            <person name="Grigoriev I.V."/>
            <person name="Jeffries T.W."/>
        </authorList>
    </citation>
    <scope>NUCLEOTIDE SEQUENCE [LARGE SCALE GENOMIC DNA]</scope>
    <source>
        <strain evidence="2 3">NRRL Y-11557</strain>
    </source>
</reference>
<keyword evidence="1" id="KW-1133">Transmembrane helix</keyword>
<keyword evidence="1" id="KW-0812">Transmembrane</keyword>
<dbReference type="PANTHER" id="PTHR39470">
    <property type="entry name" value="CHROMOSOME 10, WHOLE GENOME SHOTGUN SEQUENCE"/>
    <property type="match status" value="1"/>
</dbReference>
<sequence>MVSLASLQTLITILAPFLLPRIIGYVQRFRHTGSFTGDANRTGPVSLSATYMSIIFVFFLAAILHLAHVAVFLTRNPQGKFNNNVFQITGLPILTPTETVAGTLARLGRYNERTESILTKLSSPKARAIYAAFGNAITDCSWCSIANESSYRLYVLPTLLWPFFAQIGVVGVSTALSKKLAAIRVSTSVMLAIAMVYVVWRLWNFDPFANINGRGRVITQWLLDDLLRQRDEILATFDIVLAGITWLVGTNRWVLDDDAGSFVSEHETIIRDFHDLERKLDDVLQKERSASMVRGTIINDDKLRLQFAQFWAEIAREEKKLVEDAGVKTALNEAREADNYDKLNDEAGKYSEAIVGVSKLNFAR</sequence>
<keyword evidence="1" id="KW-0472">Membrane</keyword>
<proteinExistence type="predicted"/>
<evidence type="ECO:0000313" key="2">
    <source>
        <dbReference type="EMBL" id="ODQ69595.1"/>
    </source>
</evidence>
<organism evidence="2 3">
    <name type="scientific">Lipomyces starkeyi NRRL Y-11557</name>
    <dbReference type="NCBI Taxonomy" id="675824"/>
    <lineage>
        <taxon>Eukaryota</taxon>
        <taxon>Fungi</taxon>
        <taxon>Dikarya</taxon>
        <taxon>Ascomycota</taxon>
        <taxon>Saccharomycotina</taxon>
        <taxon>Lipomycetes</taxon>
        <taxon>Lipomycetales</taxon>
        <taxon>Lipomycetaceae</taxon>
        <taxon>Lipomyces</taxon>
    </lineage>
</organism>
<feature type="transmembrane region" description="Helical" evidence="1">
    <location>
        <begin position="181"/>
        <end position="200"/>
    </location>
</feature>
<dbReference type="Proteomes" id="UP000094385">
    <property type="component" value="Unassembled WGS sequence"/>
</dbReference>
<evidence type="ECO:0000256" key="1">
    <source>
        <dbReference type="SAM" id="Phobius"/>
    </source>
</evidence>
<dbReference type="AlphaFoldDB" id="A0A1E3PW04"/>
<dbReference type="OrthoDB" id="4089966at2759"/>
<feature type="transmembrane region" description="Helical" evidence="1">
    <location>
        <begin position="48"/>
        <end position="73"/>
    </location>
</feature>
<dbReference type="PANTHER" id="PTHR39470:SF1">
    <property type="entry name" value="CHORISMATE SYNTHASE PROTEIN"/>
    <property type="match status" value="1"/>
</dbReference>
<evidence type="ECO:0000313" key="3">
    <source>
        <dbReference type="Proteomes" id="UP000094385"/>
    </source>
</evidence>
<gene>
    <name evidence="2" type="ORF">LIPSTDRAFT_191193</name>
</gene>
<feature type="transmembrane region" description="Helical" evidence="1">
    <location>
        <begin position="153"/>
        <end position="175"/>
    </location>
</feature>
<protein>
    <submittedName>
        <fullName evidence="2">Uncharacterized protein</fullName>
    </submittedName>
</protein>
<accession>A0A1E3PW04</accession>